<evidence type="ECO:0000256" key="2">
    <source>
        <dbReference type="ARBA" id="ARBA00022490"/>
    </source>
</evidence>
<dbReference type="InterPro" id="IPR051476">
    <property type="entry name" value="Bac_ResReg_Asp_Phosphatase"/>
</dbReference>
<dbReference type="RefSeq" id="XP_016612029.1">
    <property type="nucleotide sequence ID" value="XM_016749755.1"/>
</dbReference>
<dbReference type="GO" id="GO:0005929">
    <property type="term" value="C:cilium"/>
    <property type="evidence" value="ECO:0007669"/>
    <property type="project" value="TreeGrafter"/>
</dbReference>
<comment type="subcellular location">
    <subcellularLocation>
        <location evidence="1">Cytoplasm</location>
    </subcellularLocation>
</comment>
<dbReference type="OrthoDB" id="626167at2759"/>
<dbReference type="Pfam" id="PF13176">
    <property type="entry name" value="TPR_7"/>
    <property type="match status" value="1"/>
</dbReference>
<dbReference type="Gene3D" id="1.25.40.10">
    <property type="entry name" value="Tetratricopeptide repeat domain"/>
    <property type="match status" value="1"/>
</dbReference>
<evidence type="ECO:0000313" key="8">
    <source>
        <dbReference type="EMBL" id="KND03990.1"/>
    </source>
</evidence>
<dbReference type="GO" id="GO:0003341">
    <property type="term" value="P:cilium movement"/>
    <property type="evidence" value="ECO:0007669"/>
    <property type="project" value="TreeGrafter"/>
</dbReference>
<evidence type="ECO:0000256" key="5">
    <source>
        <dbReference type="ARBA" id="ARBA00040665"/>
    </source>
</evidence>
<organism evidence="8 9">
    <name type="scientific">Spizellomyces punctatus (strain DAOM BR117)</name>
    <dbReference type="NCBI Taxonomy" id="645134"/>
    <lineage>
        <taxon>Eukaryota</taxon>
        <taxon>Fungi</taxon>
        <taxon>Fungi incertae sedis</taxon>
        <taxon>Chytridiomycota</taxon>
        <taxon>Chytridiomycota incertae sedis</taxon>
        <taxon>Chytridiomycetes</taxon>
        <taxon>Spizellomycetales</taxon>
        <taxon>Spizellomycetaceae</taxon>
        <taxon>Spizellomyces</taxon>
    </lineage>
</organism>
<sequence>MLPAIPRSRSSLASHQAKKPQTARRSPSTAQSVSKAHADLGSQRRIPLLTQTICRELLKEGHVRSYIDFFRMVELNASEFSPPAEALHELKQLLTAGEDSQRSGDHRLIYESRKNIARYFRSLGKFDIAMNYYKEALDRARLISNDRNVEIEATRNIGDVLESDGQALEASDMYELSRTLARDQNNQEAEILAAKRLVDVRMKIARQQEKNGVYSDAIAHYMHCIRILQESNPDEETLNDLNYRLGSAFRRNGDIPTAIEYLETFLEKVRKYGDNVKEALAQEVLASCYEGTGDLSLATQYLQNFLTLSSAEPAQKSAQARACHHLGILYNRMGDYNQAVQYFERHYELACGIAGNEATEEGRAVAIDAGMRKIEASKEERSEADATVAIESPKPVEQEMARPLNVGVAQVQLGISRANAHMDQFLRIVKDEKKLGILLQWKATHSFDLFAERGDRSTPDEET</sequence>
<evidence type="ECO:0000313" key="9">
    <source>
        <dbReference type="Proteomes" id="UP000053201"/>
    </source>
</evidence>
<dbReference type="GeneID" id="27685098"/>
<protein>
    <recommendedName>
        <fullName evidence="5">Tetratricopeptide repeat protein 29</fullName>
    </recommendedName>
</protein>
<dbReference type="VEuPathDB" id="FungiDB:SPPG_01438"/>
<dbReference type="Pfam" id="PF13374">
    <property type="entry name" value="TPR_10"/>
    <property type="match status" value="1"/>
</dbReference>
<keyword evidence="4 6" id="KW-0802">TPR repeat</keyword>
<dbReference type="PROSITE" id="PS50005">
    <property type="entry name" value="TPR"/>
    <property type="match status" value="1"/>
</dbReference>
<gene>
    <name evidence="8" type="ORF">SPPG_01438</name>
</gene>
<feature type="region of interest" description="Disordered" evidence="7">
    <location>
        <begin position="1"/>
        <end position="38"/>
    </location>
</feature>
<dbReference type="Proteomes" id="UP000053201">
    <property type="component" value="Unassembled WGS sequence"/>
</dbReference>
<name>A0A0L0HSW3_SPIPD</name>
<feature type="repeat" description="TPR" evidence="6">
    <location>
        <begin position="320"/>
        <end position="353"/>
    </location>
</feature>
<dbReference type="OMA" id="QLAWMSG"/>
<accession>A0A0L0HSW3</accession>
<keyword evidence="2" id="KW-0963">Cytoplasm</keyword>
<evidence type="ECO:0000256" key="6">
    <source>
        <dbReference type="PROSITE-ProRule" id="PRU00339"/>
    </source>
</evidence>
<dbReference type="Pfam" id="PF13432">
    <property type="entry name" value="TPR_16"/>
    <property type="match status" value="1"/>
</dbReference>
<evidence type="ECO:0000256" key="3">
    <source>
        <dbReference type="ARBA" id="ARBA00022737"/>
    </source>
</evidence>
<dbReference type="SUPFAM" id="SSF48452">
    <property type="entry name" value="TPR-like"/>
    <property type="match status" value="2"/>
</dbReference>
<dbReference type="eggNOG" id="ENOG502QQ2U">
    <property type="taxonomic scope" value="Eukaryota"/>
</dbReference>
<dbReference type="InParanoid" id="A0A0L0HSW3"/>
<dbReference type="InterPro" id="IPR011990">
    <property type="entry name" value="TPR-like_helical_dom_sf"/>
</dbReference>
<keyword evidence="9" id="KW-1185">Reference proteome</keyword>
<dbReference type="PANTHER" id="PTHR46630">
    <property type="entry name" value="TETRATRICOPEPTIDE REPEAT PROTEIN 29"/>
    <property type="match status" value="1"/>
</dbReference>
<keyword evidence="3" id="KW-0677">Repeat</keyword>
<dbReference type="InterPro" id="IPR019734">
    <property type="entry name" value="TPR_rpt"/>
</dbReference>
<dbReference type="SMART" id="SM00028">
    <property type="entry name" value="TPR"/>
    <property type="match status" value="6"/>
</dbReference>
<feature type="compositionally biased region" description="Polar residues" evidence="7">
    <location>
        <begin position="23"/>
        <end position="34"/>
    </location>
</feature>
<evidence type="ECO:0000256" key="7">
    <source>
        <dbReference type="SAM" id="MobiDB-lite"/>
    </source>
</evidence>
<proteinExistence type="predicted"/>
<evidence type="ECO:0000256" key="1">
    <source>
        <dbReference type="ARBA" id="ARBA00004496"/>
    </source>
</evidence>
<reference evidence="8 9" key="1">
    <citation type="submission" date="2009-08" db="EMBL/GenBank/DDBJ databases">
        <title>The Genome Sequence of Spizellomyces punctatus strain DAOM BR117.</title>
        <authorList>
            <consortium name="The Broad Institute Genome Sequencing Platform"/>
            <person name="Russ C."/>
            <person name="Cuomo C."/>
            <person name="Shea T."/>
            <person name="Young S.K."/>
            <person name="Zeng Q."/>
            <person name="Koehrsen M."/>
            <person name="Haas B."/>
            <person name="Borodovsky M."/>
            <person name="Guigo R."/>
            <person name="Alvarado L."/>
            <person name="Berlin A."/>
            <person name="Bochicchio J."/>
            <person name="Borenstein D."/>
            <person name="Chapman S."/>
            <person name="Chen Z."/>
            <person name="Engels R."/>
            <person name="Freedman E."/>
            <person name="Gellesch M."/>
            <person name="Goldberg J."/>
            <person name="Griggs A."/>
            <person name="Gujja S."/>
            <person name="Heiman D."/>
            <person name="Hepburn T."/>
            <person name="Howarth C."/>
            <person name="Jen D."/>
            <person name="Larson L."/>
            <person name="Lewis B."/>
            <person name="Mehta T."/>
            <person name="Park D."/>
            <person name="Pearson M."/>
            <person name="Roberts A."/>
            <person name="Saif S."/>
            <person name="Shenoy N."/>
            <person name="Sisk P."/>
            <person name="Stolte C."/>
            <person name="Sykes S."/>
            <person name="Thomson T."/>
            <person name="Walk T."/>
            <person name="White J."/>
            <person name="Yandava C."/>
            <person name="Burger G."/>
            <person name="Gray M.W."/>
            <person name="Holland P.W.H."/>
            <person name="King N."/>
            <person name="Lang F.B.F."/>
            <person name="Roger A.J."/>
            <person name="Ruiz-Trillo I."/>
            <person name="Lander E."/>
            <person name="Nusbaum C."/>
        </authorList>
    </citation>
    <scope>NUCLEOTIDE SEQUENCE [LARGE SCALE GENOMIC DNA]</scope>
    <source>
        <strain evidence="8 9">DAOM BR117</strain>
    </source>
</reference>
<evidence type="ECO:0000256" key="4">
    <source>
        <dbReference type="ARBA" id="ARBA00022803"/>
    </source>
</evidence>
<dbReference type="AlphaFoldDB" id="A0A0L0HSW3"/>
<dbReference type="EMBL" id="KQ257451">
    <property type="protein sequence ID" value="KND03990.1"/>
    <property type="molecule type" value="Genomic_DNA"/>
</dbReference>
<dbReference type="PANTHER" id="PTHR46630:SF1">
    <property type="entry name" value="TETRATRICOPEPTIDE REPEAT PROTEIN 29"/>
    <property type="match status" value="1"/>
</dbReference>
<dbReference type="GO" id="GO:0005737">
    <property type="term" value="C:cytoplasm"/>
    <property type="evidence" value="ECO:0007669"/>
    <property type="project" value="UniProtKB-SubCell"/>
</dbReference>